<feature type="compositionally biased region" description="Polar residues" evidence="1">
    <location>
        <begin position="49"/>
        <end position="74"/>
    </location>
</feature>
<name>B0D1H4_LACBS</name>
<keyword evidence="2" id="KW-0472">Membrane</keyword>
<dbReference type="Proteomes" id="UP000001194">
    <property type="component" value="Unassembled WGS sequence"/>
</dbReference>
<dbReference type="HOGENOM" id="CLU_121057_0_0_1"/>
<evidence type="ECO:0000313" key="4">
    <source>
        <dbReference type="Proteomes" id="UP000001194"/>
    </source>
</evidence>
<evidence type="ECO:0000256" key="1">
    <source>
        <dbReference type="SAM" id="MobiDB-lite"/>
    </source>
</evidence>
<keyword evidence="2" id="KW-1133">Transmembrane helix</keyword>
<dbReference type="AlphaFoldDB" id="B0D1H4"/>
<reference evidence="3 4" key="1">
    <citation type="journal article" date="2008" name="Nature">
        <title>The genome of Laccaria bicolor provides insights into mycorrhizal symbiosis.</title>
        <authorList>
            <person name="Martin F."/>
            <person name="Aerts A."/>
            <person name="Ahren D."/>
            <person name="Brun A."/>
            <person name="Danchin E.G.J."/>
            <person name="Duchaussoy F."/>
            <person name="Gibon J."/>
            <person name="Kohler A."/>
            <person name="Lindquist E."/>
            <person name="Pereda V."/>
            <person name="Salamov A."/>
            <person name="Shapiro H.J."/>
            <person name="Wuyts J."/>
            <person name="Blaudez D."/>
            <person name="Buee M."/>
            <person name="Brokstein P."/>
            <person name="Canbaeck B."/>
            <person name="Cohen D."/>
            <person name="Courty P.E."/>
            <person name="Coutinho P.M."/>
            <person name="Delaruelle C."/>
            <person name="Detter J.C."/>
            <person name="Deveau A."/>
            <person name="DiFazio S."/>
            <person name="Duplessis S."/>
            <person name="Fraissinet-Tachet L."/>
            <person name="Lucic E."/>
            <person name="Frey-Klett P."/>
            <person name="Fourrey C."/>
            <person name="Feussner I."/>
            <person name="Gay G."/>
            <person name="Grimwood J."/>
            <person name="Hoegger P.J."/>
            <person name="Jain P."/>
            <person name="Kilaru S."/>
            <person name="Labbe J."/>
            <person name="Lin Y.C."/>
            <person name="Legue V."/>
            <person name="Le Tacon F."/>
            <person name="Marmeisse R."/>
            <person name="Melayah D."/>
            <person name="Montanini B."/>
            <person name="Muratet M."/>
            <person name="Nehls U."/>
            <person name="Niculita-Hirzel H."/>
            <person name="Oudot-Le Secq M.P."/>
            <person name="Peter M."/>
            <person name="Quesneville H."/>
            <person name="Rajashekar B."/>
            <person name="Reich M."/>
            <person name="Rouhier N."/>
            <person name="Schmutz J."/>
            <person name="Yin T."/>
            <person name="Chalot M."/>
            <person name="Henrissat B."/>
            <person name="Kuees U."/>
            <person name="Lucas S."/>
            <person name="Van de Peer Y."/>
            <person name="Podila G.K."/>
            <person name="Polle A."/>
            <person name="Pukkila P.J."/>
            <person name="Richardson P.M."/>
            <person name="Rouze P."/>
            <person name="Sanders I.R."/>
            <person name="Stajich J.E."/>
            <person name="Tunlid A."/>
            <person name="Tuskan G."/>
            <person name="Grigoriev I.V."/>
        </authorList>
    </citation>
    <scope>NUCLEOTIDE SEQUENCE [LARGE SCALE GENOMIC DNA]</scope>
    <source>
        <strain evidence="4">S238N-H82 / ATCC MYA-4686</strain>
    </source>
</reference>
<keyword evidence="4" id="KW-1185">Reference proteome</keyword>
<dbReference type="KEGG" id="lbc:LACBIDRAFT_314060"/>
<dbReference type="EMBL" id="DS547095">
    <property type="protein sequence ID" value="EDR11637.1"/>
    <property type="molecule type" value="Genomic_DNA"/>
</dbReference>
<evidence type="ECO:0000313" key="3">
    <source>
        <dbReference type="EMBL" id="EDR11637.1"/>
    </source>
</evidence>
<feature type="transmembrane region" description="Helical" evidence="2">
    <location>
        <begin position="113"/>
        <end position="134"/>
    </location>
</feature>
<accession>B0D1H4</accession>
<organism evidence="4">
    <name type="scientific">Laccaria bicolor (strain S238N-H82 / ATCC MYA-4686)</name>
    <name type="common">Bicoloured deceiver</name>
    <name type="synonym">Laccaria laccata var. bicolor</name>
    <dbReference type="NCBI Taxonomy" id="486041"/>
    <lineage>
        <taxon>Eukaryota</taxon>
        <taxon>Fungi</taxon>
        <taxon>Dikarya</taxon>
        <taxon>Basidiomycota</taxon>
        <taxon>Agaricomycotina</taxon>
        <taxon>Agaricomycetes</taxon>
        <taxon>Agaricomycetidae</taxon>
        <taxon>Agaricales</taxon>
        <taxon>Agaricineae</taxon>
        <taxon>Hydnangiaceae</taxon>
        <taxon>Laccaria</taxon>
    </lineage>
</organism>
<dbReference type="RefSeq" id="XP_001877534.1">
    <property type="nucleotide sequence ID" value="XM_001877499.1"/>
</dbReference>
<dbReference type="OrthoDB" id="2564984at2759"/>
<dbReference type="GeneID" id="6073504"/>
<dbReference type="InParanoid" id="B0D1H4"/>
<feature type="region of interest" description="Disordered" evidence="1">
    <location>
        <begin position="26"/>
        <end position="74"/>
    </location>
</feature>
<sequence length="194" mass="21408">MIVDANHNIMIQSEMANANDSLIDSPPSYDVATDAYPADKNKPQAVAPPTTNESQSLTPYNASTTSQPTMVPSPTVYNYTNPRTGERIVSLLPPNHPEMICLQEGMHVPHTRYGLLGILAAVFWFPLGIGLCLLDRRVRCTRCGLHIDDGICAWISETTSTLFTSHDCLYHHHPTFALFIQFIGLLSIICTIVP</sequence>
<gene>
    <name evidence="3" type="ORF">LACBIDRAFT_314060</name>
</gene>
<protein>
    <submittedName>
        <fullName evidence="3">Predicted protein</fullName>
    </submittedName>
</protein>
<dbReference type="InterPro" id="IPR019317">
    <property type="entry name" value="BRI3"/>
</dbReference>
<dbReference type="Pfam" id="PF10164">
    <property type="entry name" value="BRI3"/>
    <property type="match status" value="1"/>
</dbReference>
<evidence type="ECO:0000256" key="2">
    <source>
        <dbReference type="SAM" id="Phobius"/>
    </source>
</evidence>
<keyword evidence="2" id="KW-0812">Transmembrane</keyword>
<proteinExistence type="predicted"/>